<keyword evidence="2" id="KW-0732">Signal</keyword>
<dbReference type="Pfam" id="PF01161">
    <property type="entry name" value="PBP"/>
    <property type="match status" value="1"/>
</dbReference>
<evidence type="ECO:0000313" key="3">
    <source>
        <dbReference type="EMBL" id="MDL2402266.1"/>
    </source>
</evidence>
<dbReference type="CDD" id="cd00865">
    <property type="entry name" value="PEBP_bact_arch"/>
    <property type="match status" value="1"/>
</dbReference>
<feature type="region of interest" description="Disordered" evidence="1">
    <location>
        <begin position="125"/>
        <end position="162"/>
    </location>
</feature>
<evidence type="ECO:0000313" key="4">
    <source>
        <dbReference type="Proteomes" id="UP001172645"/>
    </source>
</evidence>
<dbReference type="Proteomes" id="UP001172645">
    <property type="component" value="Unassembled WGS sequence"/>
</dbReference>
<feature type="chain" id="PRO_5046902637" evidence="2">
    <location>
        <begin position="27"/>
        <end position="231"/>
    </location>
</feature>
<feature type="signal peptide" evidence="2">
    <location>
        <begin position="1"/>
        <end position="26"/>
    </location>
</feature>
<proteinExistence type="predicted"/>
<dbReference type="NCBIfam" id="TIGR00481">
    <property type="entry name" value="YbhB/YbcL family Raf kinase inhibitor-like protein"/>
    <property type="match status" value="1"/>
</dbReference>
<dbReference type="Gene3D" id="3.90.280.10">
    <property type="entry name" value="PEBP-like"/>
    <property type="match status" value="1"/>
</dbReference>
<name>A0ABT7K173_9HYPH</name>
<dbReference type="RefSeq" id="WP_285871640.1">
    <property type="nucleotide sequence ID" value="NZ_JARFYM010000027.1"/>
</dbReference>
<dbReference type="GO" id="GO:0004860">
    <property type="term" value="F:protein kinase inhibitor activity"/>
    <property type="evidence" value="ECO:0007669"/>
    <property type="project" value="UniProtKB-KW"/>
</dbReference>
<gene>
    <name evidence="3" type="ORF">PY649_25505</name>
</gene>
<feature type="compositionally biased region" description="Gly residues" evidence="1">
    <location>
        <begin position="150"/>
        <end position="162"/>
    </location>
</feature>
<comment type="caution">
    <text evidence="3">The sequence shown here is derived from an EMBL/GenBank/DDBJ whole genome shotgun (WGS) entry which is preliminary data.</text>
</comment>
<sequence>MRNFTHFLGAIAAATATLAAGGPASAADLKVTFEKSDGLMLLPENASCIATANGKSAPGPNRSLALSWSKGPKGTRSYALTMVDPDAPADFSVFNKDDKSIPKTFKRIEFVHWVLADIPASLTKLPEGADGDGPPEAGLPLERTAHGRRGQNGAGGGSLANGPHGGYMGACPPWNDERVHSYHVTVYALDVDRLNLPDLFTRADLLAATKGHILASGSQELFYTTNAKAKR</sequence>
<dbReference type="PANTHER" id="PTHR30289">
    <property type="entry name" value="UNCHARACTERIZED PROTEIN YBCL-RELATED"/>
    <property type="match status" value="1"/>
</dbReference>
<evidence type="ECO:0000256" key="2">
    <source>
        <dbReference type="SAM" id="SignalP"/>
    </source>
</evidence>
<organism evidence="3 4">
    <name type="scientific">Rhizobium mayense</name>
    <dbReference type="NCBI Taxonomy" id="1312184"/>
    <lineage>
        <taxon>Bacteria</taxon>
        <taxon>Pseudomonadati</taxon>
        <taxon>Pseudomonadota</taxon>
        <taxon>Alphaproteobacteria</taxon>
        <taxon>Hyphomicrobiales</taxon>
        <taxon>Rhizobiaceae</taxon>
        <taxon>Rhizobium/Agrobacterium group</taxon>
        <taxon>Rhizobium</taxon>
    </lineage>
</organism>
<dbReference type="InterPro" id="IPR005247">
    <property type="entry name" value="YbhB_YbcL/LppC-like"/>
</dbReference>
<accession>A0ABT7K173</accession>
<dbReference type="EMBL" id="JARFYM010000027">
    <property type="protein sequence ID" value="MDL2402266.1"/>
    <property type="molecule type" value="Genomic_DNA"/>
</dbReference>
<dbReference type="PANTHER" id="PTHR30289:SF1">
    <property type="entry name" value="PEBP (PHOSPHATIDYLETHANOLAMINE-BINDING PROTEIN) FAMILY PROTEIN"/>
    <property type="match status" value="1"/>
</dbReference>
<protein>
    <submittedName>
        <fullName evidence="3">YbhB/YbcL family Raf kinase inhibitor-like protein</fullName>
    </submittedName>
</protein>
<evidence type="ECO:0000256" key="1">
    <source>
        <dbReference type="SAM" id="MobiDB-lite"/>
    </source>
</evidence>
<keyword evidence="3" id="KW-0649">Protein kinase inhibitor</keyword>
<dbReference type="InterPro" id="IPR008914">
    <property type="entry name" value="PEBP"/>
</dbReference>
<dbReference type="InterPro" id="IPR036610">
    <property type="entry name" value="PEBP-like_sf"/>
</dbReference>
<reference evidence="3" key="1">
    <citation type="submission" date="2023-06" db="EMBL/GenBank/DDBJ databases">
        <title>Phylogenetic Diversity of Rhizobium strains.</title>
        <authorList>
            <person name="Moura F.T."/>
            <person name="Helene L.C.F."/>
            <person name="Hungria M."/>
        </authorList>
    </citation>
    <scope>NUCLEOTIDE SEQUENCE</scope>
    <source>
        <strain evidence="3">CCGE526</strain>
    </source>
</reference>
<keyword evidence="4" id="KW-1185">Reference proteome</keyword>
<dbReference type="SUPFAM" id="SSF49777">
    <property type="entry name" value="PEBP-like"/>
    <property type="match status" value="1"/>
</dbReference>